<dbReference type="OrthoDB" id="7476756at2"/>
<organism evidence="3 4">
    <name type="scientific">Sphingobium cloacae</name>
    <dbReference type="NCBI Taxonomy" id="120107"/>
    <lineage>
        <taxon>Bacteria</taxon>
        <taxon>Pseudomonadati</taxon>
        <taxon>Pseudomonadota</taxon>
        <taxon>Alphaproteobacteria</taxon>
        <taxon>Sphingomonadales</taxon>
        <taxon>Sphingomonadaceae</taxon>
        <taxon>Sphingobium</taxon>
    </lineage>
</organism>
<evidence type="ECO:0008006" key="5">
    <source>
        <dbReference type="Google" id="ProtNLM"/>
    </source>
</evidence>
<feature type="compositionally biased region" description="Basic and acidic residues" evidence="2">
    <location>
        <begin position="9"/>
        <end position="20"/>
    </location>
</feature>
<dbReference type="GO" id="GO:0006313">
    <property type="term" value="P:DNA transposition"/>
    <property type="evidence" value="ECO:0007669"/>
    <property type="project" value="InterPro"/>
</dbReference>
<dbReference type="GO" id="GO:0043565">
    <property type="term" value="F:sequence-specific DNA binding"/>
    <property type="evidence" value="ECO:0007669"/>
    <property type="project" value="InterPro"/>
</dbReference>
<dbReference type="KEGG" id="sclo:SCLO_5000100"/>
<dbReference type="RefSeq" id="WP_096362272.1">
    <property type="nucleotide sequence ID" value="NZ_AP017659.1"/>
</dbReference>
<name>A0A1E1F8Q7_9SPHN</name>
<dbReference type="Gene3D" id="1.10.10.10">
    <property type="entry name" value="Winged helix-like DNA-binding domain superfamily/Winged helix DNA-binding domain"/>
    <property type="match status" value="1"/>
</dbReference>
<dbReference type="SUPFAM" id="SSF48295">
    <property type="entry name" value="TrpR-like"/>
    <property type="match status" value="1"/>
</dbReference>
<accession>A0A1E1F8Q7</accession>
<reference evidence="3 4" key="1">
    <citation type="submission" date="2016-10" db="EMBL/GenBank/DDBJ databases">
        <title>Complete Genome Sequence of the Nonylphenol-Degrading Bacterium Sphingobium cloacae JCM 10874T.</title>
        <authorList>
            <person name="Ootsuka M."/>
            <person name="Nishizawa T."/>
            <person name="Ohta H."/>
        </authorList>
    </citation>
    <scope>NUCLEOTIDE SEQUENCE [LARGE SCALE GENOMIC DNA]</scope>
    <source>
        <strain evidence="3 4">JCM 10874</strain>
        <plasmid evidence="4">psclo_5 dna</plasmid>
    </source>
</reference>
<gene>
    <name evidence="3" type="ORF">SCLO_5000100</name>
</gene>
<protein>
    <recommendedName>
        <fullName evidence="5">Transposase</fullName>
    </recommendedName>
</protein>
<dbReference type="InterPro" id="IPR010921">
    <property type="entry name" value="Trp_repressor/repl_initiator"/>
</dbReference>
<evidence type="ECO:0000256" key="2">
    <source>
        <dbReference type="SAM" id="MobiDB-lite"/>
    </source>
</evidence>
<dbReference type="InterPro" id="IPR002514">
    <property type="entry name" value="Transposase_8"/>
</dbReference>
<geneLocation type="plasmid" evidence="4">
    <name>psclo_5 dna</name>
</geneLocation>
<feature type="region of interest" description="Disordered" evidence="2">
    <location>
        <begin position="1"/>
        <end position="20"/>
    </location>
</feature>
<sequence>MAEAIVSEPKGERRRWSDDEKRAAVELSLEPGASVKEVAACFGVSPAQLYAWRRELREGCAGADAPLFLPAVVERVPEGDAAPPAPRWLMPEALVAVALEVGGASVVIARGAEPALAAAVISALQGMR</sequence>
<keyword evidence="4" id="KW-1185">Reference proteome</keyword>
<dbReference type="GO" id="GO:0004803">
    <property type="term" value="F:transposase activity"/>
    <property type="evidence" value="ECO:0007669"/>
    <property type="project" value="InterPro"/>
</dbReference>
<dbReference type="AlphaFoldDB" id="A0A1E1F8Q7"/>
<dbReference type="InterPro" id="IPR036388">
    <property type="entry name" value="WH-like_DNA-bd_sf"/>
</dbReference>
<evidence type="ECO:0000256" key="1">
    <source>
        <dbReference type="ARBA" id="ARBA00009964"/>
    </source>
</evidence>
<dbReference type="EMBL" id="AP017659">
    <property type="protein sequence ID" value="BAV66906.1"/>
    <property type="molecule type" value="Genomic_DNA"/>
</dbReference>
<dbReference type="NCBIfam" id="NF047595">
    <property type="entry name" value="IS66_ISRel24_TnpA"/>
    <property type="match status" value="1"/>
</dbReference>
<comment type="similarity">
    <text evidence="1">Belongs to the transposase 8 family.</text>
</comment>
<dbReference type="PANTHER" id="PTHR37936">
    <property type="entry name" value="TRANSPOSASE INSC FOR INSERTION ELEMENT IS2A-RELATED"/>
    <property type="match status" value="1"/>
</dbReference>
<keyword evidence="3" id="KW-0614">Plasmid</keyword>
<proteinExistence type="inferred from homology"/>
<dbReference type="Proteomes" id="UP000218272">
    <property type="component" value="Plasmid pSCLO_5"/>
</dbReference>
<dbReference type="PANTHER" id="PTHR37936:SF3">
    <property type="entry name" value="TRANSPOSASE INSC FOR INSERTION ELEMENT IS2A-RELATED"/>
    <property type="match status" value="1"/>
</dbReference>
<dbReference type="Pfam" id="PF01527">
    <property type="entry name" value="HTH_Tnp_1"/>
    <property type="match status" value="1"/>
</dbReference>
<evidence type="ECO:0000313" key="4">
    <source>
        <dbReference type="Proteomes" id="UP000218272"/>
    </source>
</evidence>
<evidence type="ECO:0000313" key="3">
    <source>
        <dbReference type="EMBL" id="BAV66906.1"/>
    </source>
</evidence>